<gene>
    <name evidence="2" type="ORF">O181_018678</name>
</gene>
<evidence type="ECO:0000313" key="2">
    <source>
        <dbReference type="EMBL" id="MBW0478963.1"/>
    </source>
</evidence>
<evidence type="ECO:0000256" key="1">
    <source>
        <dbReference type="SAM" id="MobiDB-lite"/>
    </source>
</evidence>
<dbReference type="EMBL" id="AVOT02005397">
    <property type="protein sequence ID" value="MBW0478963.1"/>
    <property type="molecule type" value="Genomic_DNA"/>
</dbReference>
<name>A0A9Q3C9J0_9BASI</name>
<reference evidence="2" key="1">
    <citation type="submission" date="2021-03" db="EMBL/GenBank/DDBJ databases">
        <title>Draft genome sequence of rust myrtle Austropuccinia psidii MF-1, a brazilian biotype.</title>
        <authorList>
            <person name="Quecine M.C."/>
            <person name="Pachon D.M.R."/>
            <person name="Bonatelli M.L."/>
            <person name="Correr F.H."/>
            <person name="Franceschini L.M."/>
            <person name="Leite T.F."/>
            <person name="Margarido G.R.A."/>
            <person name="Almeida C.A."/>
            <person name="Ferrarezi J.A."/>
            <person name="Labate C.A."/>
        </authorList>
    </citation>
    <scope>NUCLEOTIDE SEQUENCE</scope>
    <source>
        <strain evidence="2">MF-1</strain>
    </source>
</reference>
<sequence length="204" mass="22210">MLIGLRFLHTSGSTTAQSKFSATENFNYDPKADLRNGLTQAHPVFTCHTATQPFVQTLSPGHKAGMLAVVTCLSPQVLICPPPSNGHFTPQPERSDYPANEGWQLQDEIQALANCHPWDSNSKNPPNSPQQDFPIPHMPCEQTLGQPTPGSSGSQWLEDLFCEPSQNNEPPIPGPSQASEPHEDPSTCEPEPEVASTQSTEEPF</sequence>
<feature type="compositionally biased region" description="Polar residues" evidence="1">
    <location>
        <begin position="119"/>
        <end position="131"/>
    </location>
</feature>
<feature type="compositionally biased region" description="Polar residues" evidence="1">
    <location>
        <begin position="143"/>
        <end position="155"/>
    </location>
</feature>
<comment type="caution">
    <text evidence="2">The sequence shown here is derived from an EMBL/GenBank/DDBJ whole genome shotgun (WGS) entry which is preliminary data.</text>
</comment>
<keyword evidence="3" id="KW-1185">Reference proteome</keyword>
<feature type="compositionally biased region" description="Polar residues" evidence="1">
    <location>
        <begin position="195"/>
        <end position="204"/>
    </location>
</feature>
<organism evidence="2 3">
    <name type="scientific">Austropuccinia psidii MF-1</name>
    <dbReference type="NCBI Taxonomy" id="1389203"/>
    <lineage>
        <taxon>Eukaryota</taxon>
        <taxon>Fungi</taxon>
        <taxon>Dikarya</taxon>
        <taxon>Basidiomycota</taxon>
        <taxon>Pucciniomycotina</taxon>
        <taxon>Pucciniomycetes</taxon>
        <taxon>Pucciniales</taxon>
        <taxon>Sphaerophragmiaceae</taxon>
        <taxon>Austropuccinia</taxon>
    </lineage>
</organism>
<protein>
    <submittedName>
        <fullName evidence="2">Uncharacterized protein</fullName>
    </submittedName>
</protein>
<dbReference type="Proteomes" id="UP000765509">
    <property type="component" value="Unassembled WGS sequence"/>
</dbReference>
<dbReference type="AlphaFoldDB" id="A0A9Q3C9J0"/>
<evidence type="ECO:0000313" key="3">
    <source>
        <dbReference type="Proteomes" id="UP000765509"/>
    </source>
</evidence>
<proteinExistence type="predicted"/>
<feature type="region of interest" description="Disordered" evidence="1">
    <location>
        <begin position="115"/>
        <end position="204"/>
    </location>
</feature>
<accession>A0A9Q3C9J0</accession>